<dbReference type="Proteomes" id="UP000642920">
    <property type="component" value="Unassembled WGS sequence"/>
</dbReference>
<name>A0A937APV0_9BACT</name>
<dbReference type="AlphaFoldDB" id="A0A937APV0"/>
<evidence type="ECO:0000313" key="1">
    <source>
        <dbReference type="EMBL" id="MBL0766617.1"/>
    </source>
</evidence>
<evidence type="ECO:0000313" key="2">
    <source>
        <dbReference type="Proteomes" id="UP000642920"/>
    </source>
</evidence>
<evidence type="ECO:0008006" key="3">
    <source>
        <dbReference type="Google" id="ProtNLM"/>
    </source>
</evidence>
<keyword evidence="2" id="KW-1185">Reference proteome</keyword>
<protein>
    <recommendedName>
        <fullName evidence="3">Lipoprotein</fullName>
    </recommendedName>
</protein>
<accession>A0A937APV0</accession>
<proteinExistence type="predicted"/>
<comment type="caution">
    <text evidence="1">The sequence shown here is derived from an EMBL/GenBank/DDBJ whole genome shotgun (WGS) entry which is preliminary data.</text>
</comment>
<sequence>MKKLLLLSISIFVLLSCETVEPEPAMENDKLEVQLKQKTGESSEKSHDDHLKDCFDKMIESVGADFTGVACRTCIEGDVSAKDTVFLYRVFFSYPDHTNYDDEHSTKWEIEGVGGQIIEADSLDYVQIALTEDFGTDTLKVQATSTSIRVNEDGSTSQNICSSPEYLSF</sequence>
<dbReference type="PROSITE" id="PS51257">
    <property type="entry name" value="PROKAR_LIPOPROTEIN"/>
    <property type="match status" value="1"/>
</dbReference>
<organism evidence="1 2">
    <name type="scientific">Marivirga atlantica</name>
    <dbReference type="NCBI Taxonomy" id="1548457"/>
    <lineage>
        <taxon>Bacteria</taxon>
        <taxon>Pseudomonadati</taxon>
        <taxon>Bacteroidota</taxon>
        <taxon>Cytophagia</taxon>
        <taxon>Cytophagales</taxon>
        <taxon>Marivirgaceae</taxon>
        <taxon>Marivirga</taxon>
    </lineage>
</organism>
<dbReference type="RefSeq" id="WP_201923356.1">
    <property type="nucleotide sequence ID" value="NZ_JAERQG010000004.1"/>
</dbReference>
<gene>
    <name evidence="1" type="ORF">JKP34_15225</name>
</gene>
<dbReference type="EMBL" id="JAERQG010000004">
    <property type="protein sequence ID" value="MBL0766617.1"/>
    <property type="molecule type" value="Genomic_DNA"/>
</dbReference>
<reference evidence="1" key="1">
    <citation type="submission" date="2021-01" db="EMBL/GenBank/DDBJ databases">
        <title>Marivirga sp. nov., isolated from intertidal surface sediments.</title>
        <authorList>
            <person name="Zhang M."/>
        </authorList>
    </citation>
    <scope>NUCLEOTIDE SEQUENCE</scope>
    <source>
        <strain evidence="1">SM1354</strain>
    </source>
</reference>